<dbReference type="GO" id="GO:0006631">
    <property type="term" value="P:fatty acid metabolic process"/>
    <property type="evidence" value="ECO:0007669"/>
    <property type="project" value="TreeGrafter"/>
</dbReference>
<dbReference type="EMBL" id="OE842417">
    <property type="protein sequence ID" value="CAD7599976.1"/>
    <property type="molecule type" value="Genomic_DNA"/>
</dbReference>
<dbReference type="InterPro" id="IPR042099">
    <property type="entry name" value="ANL_N_sf"/>
</dbReference>
<proteinExistence type="inferred from homology"/>
<evidence type="ECO:0000313" key="3">
    <source>
        <dbReference type="EMBL" id="CAD7599976.1"/>
    </source>
</evidence>
<dbReference type="PANTHER" id="PTHR43201:SF8">
    <property type="entry name" value="ACYL-COA SYNTHETASE FAMILY MEMBER 3"/>
    <property type="match status" value="1"/>
</dbReference>
<feature type="domain" description="AMP-dependent synthetase/ligase" evidence="2">
    <location>
        <begin position="134"/>
        <end position="328"/>
    </location>
</feature>
<dbReference type="GO" id="GO:0031956">
    <property type="term" value="F:medium-chain fatty acid-CoA ligase activity"/>
    <property type="evidence" value="ECO:0007669"/>
    <property type="project" value="TreeGrafter"/>
</dbReference>
<feature type="domain" description="AMP-dependent synthetase/ligase" evidence="2">
    <location>
        <begin position="346"/>
        <end position="420"/>
    </location>
</feature>
<name>A0A7R9K2C4_TIMGE</name>
<evidence type="ECO:0000256" key="1">
    <source>
        <dbReference type="ARBA" id="ARBA00006432"/>
    </source>
</evidence>
<dbReference type="SUPFAM" id="SSF56801">
    <property type="entry name" value="Acetyl-CoA synthetase-like"/>
    <property type="match status" value="2"/>
</dbReference>
<dbReference type="Pfam" id="PF00501">
    <property type="entry name" value="AMP-binding"/>
    <property type="match status" value="2"/>
</dbReference>
<accession>A0A7R9K2C4</accession>
<protein>
    <recommendedName>
        <fullName evidence="2">AMP-dependent synthetase/ligase domain-containing protein</fullName>
    </recommendedName>
</protein>
<comment type="similarity">
    <text evidence="1">Belongs to the ATP-dependent AMP-binding enzyme family.</text>
</comment>
<dbReference type="InterPro" id="IPR020845">
    <property type="entry name" value="AMP-binding_CS"/>
</dbReference>
<evidence type="ECO:0000259" key="2">
    <source>
        <dbReference type="Pfam" id="PF00501"/>
    </source>
</evidence>
<dbReference type="Gene3D" id="3.40.50.12780">
    <property type="entry name" value="N-terminal domain of ligase-like"/>
    <property type="match status" value="2"/>
</dbReference>
<dbReference type="PANTHER" id="PTHR43201">
    <property type="entry name" value="ACYL-COA SYNTHETASE"/>
    <property type="match status" value="1"/>
</dbReference>
<gene>
    <name evidence="3" type="ORF">TGEB3V08_LOCUS7509</name>
</gene>
<dbReference type="AlphaFoldDB" id="A0A7R9K2C4"/>
<sequence>MLPFLELFQSSVAPHSLDNDGDYKYQGLLRSSHKFASEISFHLDGNTQERVAFLCPNNASYLIAQWACWISGQIVAGNWHAIDMSTVRLLVACMLPVDIKELHFLVLVARREVWRTLVACKGLMFLSTLCKYMEVLTVPMNDKHPLPLMEHYVNNSEAKLVVTTRHYAKMIAKLCLKIGSKMLIMDDTLQISSRRTDGEDIAALDSFSIGLEPEFYETSEALIIYTSGTTGLPKGAVLSHRAIQAQVSSLVQAWGWTRHDGVLHVLPLHHIHGIVNVLTCPLAVGATCVMLPKFDARQVWRHLLSNARVNIFMAVPTIYMKLIEEYENNLKDREEEVRDICSNKIRYGMTETGMVLSNKLEWERRLGYVGLPLPGVEVQISGPDYEPLVTGDNSGSVVVSTDHANGELLVRGPTLFSGYYNKPEATSKEFTQDGWFKTGQ</sequence>
<organism evidence="3">
    <name type="scientific">Timema genevievae</name>
    <name type="common">Walking stick</name>
    <dbReference type="NCBI Taxonomy" id="629358"/>
    <lineage>
        <taxon>Eukaryota</taxon>
        <taxon>Metazoa</taxon>
        <taxon>Ecdysozoa</taxon>
        <taxon>Arthropoda</taxon>
        <taxon>Hexapoda</taxon>
        <taxon>Insecta</taxon>
        <taxon>Pterygota</taxon>
        <taxon>Neoptera</taxon>
        <taxon>Polyneoptera</taxon>
        <taxon>Phasmatodea</taxon>
        <taxon>Timematodea</taxon>
        <taxon>Timematoidea</taxon>
        <taxon>Timematidae</taxon>
        <taxon>Timema</taxon>
    </lineage>
</organism>
<reference evidence="3" key="1">
    <citation type="submission" date="2020-11" db="EMBL/GenBank/DDBJ databases">
        <authorList>
            <person name="Tran Van P."/>
        </authorList>
    </citation>
    <scope>NUCLEOTIDE SEQUENCE</scope>
</reference>
<dbReference type="InterPro" id="IPR000873">
    <property type="entry name" value="AMP-dep_synth/lig_dom"/>
</dbReference>
<dbReference type="PROSITE" id="PS00455">
    <property type="entry name" value="AMP_BINDING"/>
    <property type="match status" value="1"/>
</dbReference>